<organism evidence="1 2">
    <name type="scientific">Botrytis porri</name>
    <dbReference type="NCBI Taxonomy" id="87229"/>
    <lineage>
        <taxon>Eukaryota</taxon>
        <taxon>Fungi</taxon>
        <taxon>Dikarya</taxon>
        <taxon>Ascomycota</taxon>
        <taxon>Pezizomycotina</taxon>
        <taxon>Leotiomycetes</taxon>
        <taxon>Helotiales</taxon>
        <taxon>Sclerotiniaceae</taxon>
        <taxon>Botrytis</taxon>
    </lineage>
</organism>
<proteinExistence type="predicted"/>
<accession>A0A4Z1KX52</accession>
<protein>
    <submittedName>
        <fullName evidence="1">Uncharacterized protein</fullName>
    </submittedName>
</protein>
<gene>
    <name evidence="1" type="ORF">BPOR_0128g00100</name>
</gene>
<sequence>MTGYVCVRTVRRNSGGYEEEEEEEEEEKKSRKWVPVVKISTWLMTTLCVMYKVGGEENGSVQTLRYGEELD</sequence>
<dbReference type="AlphaFoldDB" id="A0A4Z1KX52"/>
<evidence type="ECO:0000313" key="1">
    <source>
        <dbReference type="EMBL" id="TGO89036.1"/>
    </source>
</evidence>
<name>A0A4Z1KX52_9HELO</name>
<keyword evidence="2" id="KW-1185">Reference proteome</keyword>
<dbReference type="Proteomes" id="UP000297280">
    <property type="component" value="Unassembled WGS sequence"/>
</dbReference>
<comment type="caution">
    <text evidence="1">The sequence shown here is derived from an EMBL/GenBank/DDBJ whole genome shotgun (WGS) entry which is preliminary data.</text>
</comment>
<dbReference type="EMBL" id="PQXO01000128">
    <property type="protein sequence ID" value="TGO89036.1"/>
    <property type="molecule type" value="Genomic_DNA"/>
</dbReference>
<reference evidence="1 2" key="1">
    <citation type="submission" date="2017-12" db="EMBL/GenBank/DDBJ databases">
        <title>Comparative genomics of Botrytis spp.</title>
        <authorList>
            <person name="Valero-Jimenez C.A."/>
            <person name="Tapia P."/>
            <person name="Veloso J."/>
            <person name="Silva-Moreno E."/>
            <person name="Staats M."/>
            <person name="Valdes J.H."/>
            <person name="Van Kan J.A.L."/>
        </authorList>
    </citation>
    <scope>NUCLEOTIDE SEQUENCE [LARGE SCALE GENOMIC DNA]</scope>
    <source>
        <strain evidence="1 2">MUCL3349</strain>
    </source>
</reference>
<evidence type="ECO:0000313" key="2">
    <source>
        <dbReference type="Proteomes" id="UP000297280"/>
    </source>
</evidence>